<dbReference type="AlphaFoldDB" id="A0A7E4VPC9"/>
<name>A0A7E4VPC9_PANRE</name>
<accession>A0A7E4VPC9</accession>
<keyword evidence="1" id="KW-1185">Reference proteome</keyword>
<dbReference type="WBParaSite" id="Pan_g23388.t1">
    <property type="protein sequence ID" value="Pan_g23388.t1"/>
    <property type="gene ID" value="Pan_g23388"/>
</dbReference>
<organism evidence="1 2">
    <name type="scientific">Panagrellus redivivus</name>
    <name type="common">Microworm</name>
    <dbReference type="NCBI Taxonomy" id="6233"/>
    <lineage>
        <taxon>Eukaryota</taxon>
        <taxon>Metazoa</taxon>
        <taxon>Ecdysozoa</taxon>
        <taxon>Nematoda</taxon>
        <taxon>Chromadorea</taxon>
        <taxon>Rhabditida</taxon>
        <taxon>Tylenchina</taxon>
        <taxon>Panagrolaimomorpha</taxon>
        <taxon>Panagrolaimoidea</taxon>
        <taxon>Panagrolaimidae</taxon>
        <taxon>Panagrellus</taxon>
    </lineage>
</organism>
<evidence type="ECO:0000313" key="2">
    <source>
        <dbReference type="WBParaSite" id="Pan_g23388.t1"/>
    </source>
</evidence>
<evidence type="ECO:0000313" key="1">
    <source>
        <dbReference type="Proteomes" id="UP000492821"/>
    </source>
</evidence>
<sequence length="134" mass="14321">MTTANVNSFDFSTLGSNLSIASSYTDSGIFSIGQLSHRPSLDSVNTAPVLRRASDPEVVSIGPDVINPMDWLKHRLSLPLDGHAGTTSDTSTQNPVVSDRIASEPVAQTQLTSLLSLLRETVETSNFGGLIYPF</sequence>
<protein>
    <submittedName>
        <fullName evidence="2">Uncharacterized protein</fullName>
    </submittedName>
</protein>
<reference evidence="2" key="2">
    <citation type="submission" date="2020-10" db="UniProtKB">
        <authorList>
            <consortium name="WormBaseParasite"/>
        </authorList>
    </citation>
    <scope>IDENTIFICATION</scope>
</reference>
<reference evidence="1" key="1">
    <citation type="journal article" date="2013" name="Genetics">
        <title>The draft genome and transcriptome of Panagrellus redivivus are shaped by the harsh demands of a free-living lifestyle.</title>
        <authorList>
            <person name="Srinivasan J."/>
            <person name="Dillman A.R."/>
            <person name="Macchietto M.G."/>
            <person name="Heikkinen L."/>
            <person name="Lakso M."/>
            <person name="Fracchia K.M."/>
            <person name="Antoshechkin I."/>
            <person name="Mortazavi A."/>
            <person name="Wong G."/>
            <person name="Sternberg P.W."/>
        </authorList>
    </citation>
    <scope>NUCLEOTIDE SEQUENCE [LARGE SCALE GENOMIC DNA]</scope>
    <source>
        <strain evidence="1">MT8872</strain>
    </source>
</reference>
<proteinExistence type="predicted"/>
<dbReference type="Proteomes" id="UP000492821">
    <property type="component" value="Unassembled WGS sequence"/>
</dbReference>